<comment type="similarity">
    <text evidence="1">Belongs to the sigma-70 factor family. ECF subfamily.</text>
</comment>
<feature type="region of interest" description="Disordered" evidence="5">
    <location>
        <begin position="55"/>
        <end position="83"/>
    </location>
</feature>
<organism evidence="6 7">
    <name type="scientific">Paludisphaera mucosa</name>
    <dbReference type="NCBI Taxonomy" id="3030827"/>
    <lineage>
        <taxon>Bacteria</taxon>
        <taxon>Pseudomonadati</taxon>
        <taxon>Planctomycetota</taxon>
        <taxon>Planctomycetia</taxon>
        <taxon>Isosphaerales</taxon>
        <taxon>Isosphaeraceae</taxon>
        <taxon>Paludisphaera</taxon>
    </lineage>
</organism>
<evidence type="ECO:0000313" key="6">
    <source>
        <dbReference type="EMBL" id="MDG3002250.1"/>
    </source>
</evidence>
<keyword evidence="3" id="KW-0731">Sigma factor</keyword>
<dbReference type="InterPro" id="IPR039425">
    <property type="entry name" value="RNA_pol_sigma-70-like"/>
</dbReference>
<dbReference type="PANTHER" id="PTHR43133">
    <property type="entry name" value="RNA POLYMERASE ECF-TYPE SIGMA FACTO"/>
    <property type="match status" value="1"/>
</dbReference>
<dbReference type="EMBL" id="JARRAG010000001">
    <property type="protein sequence ID" value="MDG3002250.1"/>
    <property type="molecule type" value="Genomic_DNA"/>
</dbReference>
<evidence type="ECO:0000256" key="3">
    <source>
        <dbReference type="ARBA" id="ARBA00023082"/>
    </source>
</evidence>
<comment type="caution">
    <text evidence="6">The sequence shown here is derived from an EMBL/GenBank/DDBJ whole genome shotgun (WGS) entry which is preliminary data.</text>
</comment>
<keyword evidence="2" id="KW-0805">Transcription regulation</keyword>
<feature type="region of interest" description="Disordered" evidence="5">
    <location>
        <begin position="156"/>
        <end position="182"/>
    </location>
</feature>
<dbReference type="SUPFAM" id="SSF88946">
    <property type="entry name" value="Sigma2 domain of RNA polymerase sigma factors"/>
    <property type="match status" value="1"/>
</dbReference>
<dbReference type="RefSeq" id="WP_277858614.1">
    <property type="nucleotide sequence ID" value="NZ_JARRAG010000001.1"/>
</dbReference>
<reference evidence="6 7" key="1">
    <citation type="submission" date="2023-03" db="EMBL/GenBank/DDBJ databases">
        <title>Paludisphaera mucosa sp. nov. a novel planctomycete from northern fen.</title>
        <authorList>
            <person name="Ivanova A."/>
        </authorList>
    </citation>
    <scope>NUCLEOTIDE SEQUENCE [LARGE SCALE GENOMIC DNA]</scope>
    <source>
        <strain evidence="6 7">Pla2</strain>
    </source>
</reference>
<dbReference type="PANTHER" id="PTHR43133:SF51">
    <property type="entry name" value="RNA POLYMERASE SIGMA FACTOR"/>
    <property type="match status" value="1"/>
</dbReference>
<evidence type="ECO:0000256" key="4">
    <source>
        <dbReference type="ARBA" id="ARBA00023163"/>
    </source>
</evidence>
<dbReference type="Gene3D" id="1.10.1740.10">
    <property type="match status" value="1"/>
</dbReference>
<dbReference type="InterPro" id="IPR013325">
    <property type="entry name" value="RNA_pol_sigma_r2"/>
</dbReference>
<dbReference type="InterPro" id="IPR014284">
    <property type="entry name" value="RNA_pol_sigma-70_dom"/>
</dbReference>
<proteinExistence type="inferred from homology"/>
<sequence>MDQALCYGRRAASLAPPDAKFGSNSAVKIREPEKGMKPAASLDILNSPEYHPMAGLGGAMGADTQGDGRGGGDARSGRPFDDWDALEGQRPFLKRAALCAGQSVLNSANDASDVVQNTLIEAKRWAESFRGRTEAEWKAWLLRLLRTQLSRLRRKPSAIAASPDHPQIHDQADSGTAPSKAAVRSERADALAKALLWLDPRDQELLRLRHEERWEFAAIAGRLGLPSPDAARKRHMRAVNQLRLILGPAHDPV</sequence>
<name>A0ABT6F3T5_9BACT</name>
<evidence type="ECO:0000313" key="7">
    <source>
        <dbReference type="Proteomes" id="UP001216907"/>
    </source>
</evidence>
<keyword evidence="7" id="KW-1185">Reference proteome</keyword>
<dbReference type="Gene3D" id="1.10.10.10">
    <property type="entry name" value="Winged helix-like DNA-binding domain superfamily/Winged helix DNA-binding domain"/>
    <property type="match status" value="1"/>
</dbReference>
<evidence type="ECO:0000256" key="5">
    <source>
        <dbReference type="SAM" id="MobiDB-lite"/>
    </source>
</evidence>
<gene>
    <name evidence="6" type="ORF">PZE19_00470</name>
</gene>
<dbReference type="InterPro" id="IPR036388">
    <property type="entry name" value="WH-like_DNA-bd_sf"/>
</dbReference>
<feature type="compositionally biased region" description="Basic and acidic residues" evidence="5">
    <location>
        <begin position="70"/>
        <end position="81"/>
    </location>
</feature>
<accession>A0ABT6F3T5</accession>
<dbReference type="NCBIfam" id="TIGR02937">
    <property type="entry name" value="sigma70-ECF"/>
    <property type="match status" value="1"/>
</dbReference>
<dbReference type="InterPro" id="IPR013324">
    <property type="entry name" value="RNA_pol_sigma_r3/r4-like"/>
</dbReference>
<dbReference type="Proteomes" id="UP001216907">
    <property type="component" value="Unassembled WGS sequence"/>
</dbReference>
<keyword evidence="4" id="KW-0804">Transcription</keyword>
<protein>
    <submittedName>
        <fullName evidence="6">Sigma-70 family RNA polymerase sigma factor</fullName>
    </submittedName>
</protein>
<evidence type="ECO:0000256" key="1">
    <source>
        <dbReference type="ARBA" id="ARBA00010641"/>
    </source>
</evidence>
<dbReference type="SUPFAM" id="SSF88659">
    <property type="entry name" value="Sigma3 and sigma4 domains of RNA polymerase sigma factors"/>
    <property type="match status" value="1"/>
</dbReference>
<evidence type="ECO:0000256" key="2">
    <source>
        <dbReference type="ARBA" id="ARBA00023015"/>
    </source>
</evidence>